<comment type="caution">
    <text evidence="1">The sequence shown here is derived from an EMBL/GenBank/DDBJ whole genome shotgun (WGS) entry which is preliminary data.</text>
</comment>
<reference evidence="1" key="2">
    <citation type="submission" date="2020-11" db="EMBL/GenBank/DDBJ databases">
        <authorList>
            <person name="McCartney M.A."/>
            <person name="Auch B."/>
            <person name="Kono T."/>
            <person name="Mallez S."/>
            <person name="Becker A."/>
            <person name="Gohl D.M."/>
            <person name="Silverstein K.A.T."/>
            <person name="Koren S."/>
            <person name="Bechman K.B."/>
            <person name="Herman A."/>
            <person name="Abrahante J.E."/>
            <person name="Garbe J."/>
        </authorList>
    </citation>
    <scope>NUCLEOTIDE SEQUENCE</scope>
    <source>
        <strain evidence="1">Duluth1</strain>
        <tissue evidence="1">Whole animal</tissue>
    </source>
</reference>
<evidence type="ECO:0000313" key="2">
    <source>
        <dbReference type="Proteomes" id="UP000828390"/>
    </source>
</evidence>
<gene>
    <name evidence="1" type="ORF">DPMN_192772</name>
</gene>
<accession>A0A9D3Y2X1</accession>
<protein>
    <submittedName>
        <fullName evidence="1">Uncharacterized protein</fullName>
    </submittedName>
</protein>
<evidence type="ECO:0000313" key="1">
    <source>
        <dbReference type="EMBL" id="KAH3690948.1"/>
    </source>
</evidence>
<keyword evidence="2" id="KW-1185">Reference proteome</keyword>
<dbReference type="Proteomes" id="UP000828390">
    <property type="component" value="Unassembled WGS sequence"/>
</dbReference>
<reference evidence="1" key="1">
    <citation type="journal article" date="2019" name="bioRxiv">
        <title>The Genome of the Zebra Mussel, Dreissena polymorpha: A Resource for Invasive Species Research.</title>
        <authorList>
            <person name="McCartney M.A."/>
            <person name="Auch B."/>
            <person name="Kono T."/>
            <person name="Mallez S."/>
            <person name="Zhang Y."/>
            <person name="Obille A."/>
            <person name="Becker A."/>
            <person name="Abrahante J.E."/>
            <person name="Garbe J."/>
            <person name="Badalamenti J.P."/>
            <person name="Herman A."/>
            <person name="Mangelson H."/>
            <person name="Liachko I."/>
            <person name="Sullivan S."/>
            <person name="Sone E.D."/>
            <person name="Koren S."/>
            <person name="Silverstein K.A.T."/>
            <person name="Beckman K.B."/>
            <person name="Gohl D.M."/>
        </authorList>
    </citation>
    <scope>NUCLEOTIDE SEQUENCE</scope>
    <source>
        <strain evidence="1">Duluth1</strain>
        <tissue evidence="1">Whole animal</tissue>
    </source>
</reference>
<organism evidence="1 2">
    <name type="scientific">Dreissena polymorpha</name>
    <name type="common">Zebra mussel</name>
    <name type="synonym">Mytilus polymorpha</name>
    <dbReference type="NCBI Taxonomy" id="45954"/>
    <lineage>
        <taxon>Eukaryota</taxon>
        <taxon>Metazoa</taxon>
        <taxon>Spiralia</taxon>
        <taxon>Lophotrochozoa</taxon>
        <taxon>Mollusca</taxon>
        <taxon>Bivalvia</taxon>
        <taxon>Autobranchia</taxon>
        <taxon>Heteroconchia</taxon>
        <taxon>Euheterodonta</taxon>
        <taxon>Imparidentia</taxon>
        <taxon>Neoheterodontei</taxon>
        <taxon>Myida</taxon>
        <taxon>Dreissenoidea</taxon>
        <taxon>Dreissenidae</taxon>
        <taxon>Dreissena</taxon>
    </lineage>
</organism>
<dbReference type="EMBL" id="JAIWYP010000049">
    <property type="protein sequence ID" value="KAH3690948.1"/>
    <property type="molecule type" value="Genomic_DNA"/>
</dbReference>
<name>A0A9D3Y2X1_DREPO</name>
<dbReference type="AlphaFoldDB" id="A0A9D3Y2X1"/>
<proteinExistence type="predicted"/>
<sequence length="101" mass="11735">MQLQLTPFPKLLEIEPSGIMVKDKMMNMLLSNEYLCSNQSRDLHPDFFSLEEGKAFCFELLWFCKHVSYKLHDQEVSLSVFHSAMKRAALPPCDLQYGLAY</sequence>